<dbReference type="EC" id="5.6.2.3" evidence="11"/>
<dbReference type="InterPro" id="IPR049550">
    <property type="entry name" value="RecD_N"/>
</dbReference>
<dbReference type="SUPFAM" id="SSF52540">
    <property type="entry name" value="P-loop containing nucleoside triphosphate hydrolases"/>
    <property type="match status" value="2"/>
</dbReference>
<comment type="miscellaneous">
    <text evidence="11">In the RecBCD complex, RecB has a slow 3'-5' helicase, an exonuclease activity and loads RecA onto ssDNA, RecD has a fast 5'-3' helicase activity, while RecC stimulates the ATPase and processivity of the RecB helicase and contributes to recognition of the Chi site.</text>
</comment>
<dbReference type="InterPro" id="IPR027417">
    <property type="entry name" value="P-loop_NTPase"/>
</dbReference>
<organism evidence="15 16">
    <name type="scientific">Vallicoccus soli</name>
    <dbReference type="NCBI Taxonomy" id="2339232"/>
    <lineage>
        <taxon>Bacteria</taxon>
        <taxon>Bacillati</taxon>
        <taxon>Actinomycetota</taxon>
        <taxon>Actinomycetes</taxon>
        <taxon>Motilibacterales</taxon>
        <taxon>Vallicoccaceae</taxon>
        <taxon>Vallicoccus</taxon>
    </lineage>
</organism>
<name>A0A3A3Z2A6_9ACTN</name>
<evidence type="ECO:0000256" key="7">
    <source>
        <dbReference type="ARBA" id="ARBA00022840"/>
    </source>
</evidence>
<evidence type="ECO:0000256" key="3">
    <source>
        <dbReference type="ARBA" id="ARBA00022763"/>
    </source>
</evidence>
<dbReference type="PANTHER" id="PTHR43788">
    <property type="entry name" value="DNA2/NAM7 HELICASE FAMILY MEMBER"/>
    <property type="match status" value="1"/>
</dbReference>
<evidence type="ECO:0000256" key="4">
    <source>
        <dbReference type="ARBA" id="ARBA00022801"/>
    </source>
</evidence>
<comment type="function">
    <text evidence="11">A helicase/nuclease that prepares dsDNA breaks (DSB) for recombinational DNA repair. Binds to DSBs and unwinds DNA via a highly rapid and processive ATP-dependent bidirectional helicase activity. Unwinds dsDNA until it encounters a Chi (crossover hotspot instigator) sequence from the 3' direction. Cuts ssDNA a few nucleotides 3' to the Chi site. The properties and activities of the enzyme are changed at Chi. The Chi-altered holoenzyme produces a long 3'-ssDNA overhang and facilitates RecA-binding to the ssDNA for homologous DNA recombination and repair. Holoenzyme degrades any linearized DNA that is unable to undergo homologous recombination. In the holoenzyme this subunit has ssDNA-dependent ATPase and 5'-3' helicase activity. When added to pre-assembled RecBC greatly stimulates nuclease activity and augments holoenzyme processivity. Negatively regulates the RecA-loading ability of RecBCD.</text>
</comment>
<dbReference type="GO" id="GO:0000724">
    <property type="term" value="P:double-strand break repair via homologous recombination"/>
    <property type="evidence" value="ECO:0007669"/>
    <property type="project" value="UniProtKB-UniRule"/>
</dbReference>
<gene>
    <name evidence="11 15" type="primary">recD</name>
    <name evidence="15" type="ORF">D5H78_03995</name>
</gene>
<dbReference type="PANTHER" id="PTHR43788:SF6">
    <property type="entry name" value="DNA HELICASE B"/>
    <property type="match status" value="1"/>
</dbReference>
<keyword evidence="4 11" id="KW-0378">Hydrolase</keyword>
<sequence length="677" mass="71296">MAPAGLRPGGAPRGRALPLRPRHVRARGAARAGAPERRLRLVAAARPRDRPVRPAARGCRVSAAPAGPVRAAGVALEPLEDPYDVRRARGADAALRPYNEAGLLEAADVHVAQRLGELGGEPDPAVRLAVALAVRAVRGGSTCVALDEPPRLAPELPWPDPAAWVRAVGASPLVGPGRPLRWEDGLLYLERYHRQEVQVCDDLLRREAAAPPRVDLARLRDGLDRLLPERTSAQRAAAAVAATRWTTVLGGGPGTGKTTTVAVLLALLLDQPGPPPRVALAAPTGKAAARLQEALLEAADRLRLPAGDRSRLEGHTASTLHRLLGPRPGTSTRFRHDRDATLPYDVVVVDETSMVSLTLMARLLEALRPDTRLVLVGDPDQLASVEAGAVLADLVGGLRDRPAPDPDPAVAALVAGADAPDWPRGVVVLRTNHRYGAGIGALAEAVRRGDADAALAQLRSPSPDTVLVEDPLGDPGARGDVVAAGTALRRAALEGDAAGALALLGRHRLLCAHRTGPYGVDVWSRQVERWLAAQGAAPGGDEWYVGRPLLVTANDYALGLYNGDTGVVVRTADGEVRVAFARAGAADGLVRFAPSRLHEVQTVHAMTVHRSQGSQFDRVTLVLPEQDSPLLTRELLYTALTRAQSLVRVVAGEAALRAAVERPAVRASGLRGRLAAG</sequence>
<evidence type="ECO:0000256" key="9">
    <source>
        <dbReference type="ARBA" id="ARBA00023204"/>
    </source>
</evidence>
<evidence type="ECO:0000256" key="1">
    <source>
        <dbReference type="ARBA" id="ARBA00022722"/>
    </source>
</evidence>
<dbReference type="Pfam" id="PF13245">
    <property type="entry name" value="AAA_19"/>
    <property type="match status" value="1"/>
</dbReference>
<dbReference type="GO" id="GO:0009338">
    <property type="term" value="C:exodeoxyribonuclease V complex"/>
    <property type="evidence" value="ECO:0007669"/>
    <property type="project" value="InterPro"/>
</dbReference>
<dbReference type="HAMAP" id="MF_01487">
    <property type="entry name" value="RecD"/>
    <property type="match status" value="1"/>
</dbReference>
<dbReference type="Gene3D" id="1.10.10.1020">
    <property type="entry name" value="RecBCD complex, subunit RecD, N-terminal domain"/>
    <property type="match status" value="1"/>
</dbReference>
<comment type="subunit">
    <text evidence="11">Heterotrimer of RecB, RecC and RecD. All subunits contribute to DNA-binding.</text>
</comment>
<keyword evidence="5 11" id="KW-0347">Helicase</keyword>
<dbReference type="OrthoDB" id="9763659at2"/>
<comment type="similarity">
    <text evidence="11">Belongs to the RecD family.</text>
</comment>
<keyword evidence="2 11" id="KW-0547">Nucleotide-binding</keyword>
<dbReference type="EMBL" id="QZEZ01000001">
    <property type="protein sequence ID" value="RJK98429.1"/>
    <property type="molecule type" value="Genomic_DNA"/>
</dbReference>
<evidence type="ECO:0000256" key="10">
    <source>
        <dbReference type="ARBA" id="ARBA00023235"/>
    </source>
</evidence>
<dbReference type="InterPro" id="IPR006344">
    <property type="entry name" value="RecD"/>
</dbReference>
<comment type="caution">
    <text evidence="15">The sequence shown here is derived from an EMBL/GenBank/DDBJ whole genome shotgun (WGS) entry which is preliminary data.</text>
</comment>
<keyword evidence="8 11" id="KW-0238">DNA-binding</keyword>
<keyword evidence="16" id="KW-1185">Reference proteome</keyword>
<feature type="domain" description="RecBCD enzyme subunit RecD N-terminal" evidence="14">
    <location>
        <begin position="100"/>
        <end position="188"/>
    </location>
</feature>
<dbReference type="InterPro" id="IPR050534">
    <property type="entry name" value="Coronavir_polyprotein_1ab"/>
</dbReference>
<dbReference type="GO" id="GO:0008854">
    <property type="term" value="F:exodeoxyribonuclease V activity"/>
    <property type="evidence" value="ECO:0007669"/>
    <property type="project" value="InterPro"/>
</dbReference>
<dbReference type="InterPro" id="IPR041851">
    <property type="entry name" value="RecD_N_sf"/>
</dbReference>
<dbReference type="GO" id="GO:0043139">
    <property type="term" value="F:5'-3' DNA helicase activity"/>
    <property type="evidence" value="ECO:0007669"/>
    <property type="project" value="UniProtKB-UniRule"/>
</dbReference>
<keyword evidence="10 11" id="KW-0413">Isomerase</keyword>
<keyword evidence="6 11" id="KW-0269">Exonuclease</keyword>
<evidence type="ECO:0000256" key="12">
    <source>
        <dbReference type="SAM" id="MobiDB-lite"/>
    </source>
</evidence>
<dbReference type="NCBIfam" id="TIGR01447">
    <property type="entry name" value="recD"/>
    <property type="match status" value="1"/>
</dbReference>
<dbReference type="Gene3D" id="3.40.50.300">
    <property type="entry name" value="P-loop containing nucleotide triphosphate hydrolases"/>
    <property type="match status" value="3"/>
</dbReference>
<evidence type="ECO:0000256" key="8">
    <source>
        <dbReference type="ARBA" id="ARBA00023125"/>
    </source>
</evidence>
<evidence type="ECO:0000256" key="2">
    <source>
        <dbReference type="ARBA" id="ARBA00022741"/>
    </source>
</evidence>
<keyword evidence="9 11" id="KW-0234">DNA repair</keyword>
<keyword evidence="3 11" id="KW-0227">DNA damage</keyword>
<dbReference type="CDD" id="cd17933">
    <property type="entry name" value="DEXSc_RecD-like"/>
    <property type="match status" value="1"/>
</dbReference>
<protein>
    <recommendedName>
        <fullName evidence="11">RecBCD enzyme subunit RecD</fullName>
        <ecNumber evidence="11">5.6.2.3</ecNumber>
    </recommendedName>
    <alternativeName>
        <fullName evidence="11">DNA 5'-3' helicase subunit RecD</fullName>
    </alternativeName>
    <alternativeName>
        <fullName evidence="11">Exonuclease V subunit RecD</fullName>
        <shortName evidence="11">ExoV subunit RecD</shortName>
    </alternativeName>
    <alternativeName>
        <fullName evidence="11">Helicase/nuclease RecBCD subunit RecD</fullName>
    </alternativeName>
</protein>
<accession>A0A3A3Z2A6</accession>
<dbReference type="Pfam" id="PF13538">
    <property type="entry name" value="UvrD_C_2"/>
    <property type="match status" value="1"/>
</dbReference>
<evidence type="ECO:0000259" key="13">
    <source>
        <dbReference type="Pfam" id="PF13538"/>
    </source>
</evidence>
<dbReference type="GO" id="GO:0003677">
    <property type="term" value="F:DNA binding"/>
    <property type="evidence" value="ECO:0007669"/>
    <property type="project" value="UniProtKB-UniRule"/>
</dbReference>
<dbReference type="CDD" id="cd18809">
    <property type="entry name" value="SF1_C_RecD"/>
    <property type="match status" value="1"/>
</dbReference>
<dbReference type="Pfam" id="PF21185">
    <property type="entry name" value="RecD_N"/>
    <property type="match status" value="1"/>
</dbReference>
<keyword evidence="1 11" id="KW-0540">Nuclease</keyword>
<reference evidence="15 16" key="1">
    <citation type="submission" date="2018-09" db="EMBL/GenBank/DDBJ databases">
        <title>YIM 75000 draft genome.</title>
        <authorList>
            <person name="Tang S."/>
            <person name="Feng Y."/>
        </authorList>
    </citation>
    <scope>NUCLEOTIDE SEQUENCE [LARGE SCALE GENOMIC DNA]</scope>
    <source>
        <strain evidence="15 16">YIM 75000</strain>
    </source>
</reference>
<dbReference type="GO" id="GO:0016887">
    <property type="term" value="F:ATP hydrolysis activity"/>
    <property type="evidence" value="ECO:0007669"/>
    <property type="project" value="RHEA"/>
</dbReference>
<evidence type="ECO:0000256" key="5">
    <source>
        <dbReference type="ARBA" id="ARBA00022806"/>
    </source>
</evidence>
<evidence type="ECO:0000313" key="15">
    <source>
        <dbReference type="EMBL" id="RJK98429.1"/>
    </source>
</evidence>
<dbReference type="Proteomes" id="UP000265614">
    <property type="component" value="Unassembled WGS sequence"/>
</dbReference>
<evidence type="ECO:0000313" key="16">
    <source>
        <dbReference type="Proteomes" id="UP000265614"/>
    </source>
</evidence>
<evidence type="ECO:0000256" key="6">
    <source>
        <dbReference type="ARBA" id="ARBA00022839"/>
    </source>
</evidence>
<proteinExistence type="inferred from homology"/>
<dbReference type="GO" id="GO:0005524">
    <property type="term" value="F:ATP binding"/>
    <property type="evidence" value="ECO:0007669"/>
    <property type="project" value="UniProtKB-UniRule"/>
</dbReference>
<feature type="region of interest" description="Disordered" evidence="12">
    <location>
        <begin position="1"/>
        <end position="35"/>
    </location>
</feature>
<dbReference type="AlphaFoldDB" id="A0A3A3Z2A6"/>
<keyword evidence="7 11" id="KW-0067">ATP-binding</keyword>
<dbReference type="GO" id="GO:0017116">
    <property type="term" value="F:single-stranded DNA helicase activity"/>
    <property type="evidence" value="ECO:0007669"/>
    <property type="project" value="TreeGrafter"/>
</dbReference>
<comment type="catalytic activity">
    <reaction evidence="11">
        <text>ATP + H2O = ADP + phosphate + H(+)</text>
        <dbReference type="Rhea" id="RHEA:13065"/>
        <dbReference type="ChEBI" id="CHEBI:15377"/>
        <dbReference type="ChEBI" id="CHEBI:15378"/>
        <dbReference type="ChEBI" id="CHEBI:30616"/>
        <dbReference type="ChEBI" id="CHEBI:43474"/>
        <dbReference type="ChEBI" id="CHEBI:456216"/>
        <dbReference type="EC" id="5.6.2.3"/>
    </reaction>
</comment>
<evidence type="ECO:0000256" key="11">
    <source>
        <dbReference type="HAMAP-Rule" id="MF_01487"/>
    </source>
</evidence>
<dbReference type="InterPro" id="IPR027785">
    <property type="entry name" value="UvrD-like_helicase_C"/>
</dbReference>
<feature type="domain" description="UvrD-like helicase C-terminal" evidence="13">
    <location>
        <begin position="603"/>
        <end position="650"/>
    </location>
</feature>
<feature type="binding site" evidence="11">
    <location>
        <begin position="251"/>
        <end position="258"/>
    </location>
    <ligand>
        <name>ATP</name>
        <dbReference type="ChEBI" id="CHEBI:30616"/>
    </ligand>
</feature>
<evidence type="ECO:0000259" key="14">
    <source>
        <dbReference type="Pfam" id="PF21185"/>
    </source>
</evidence>